<sequence length="355" mass="39223">MSAFFHSSPVLLFASLVGCSMVWLVGDRPMLAATCDSPVTIAWEVVPLLASSEDALLTKRDFVGISHSAIDLHPTFTLQAQQPSLDFPLDAPLQPIDPLDIEAELGDIEILPSPLDLVPPQVPTLELLLRSSTFNSSNVFAREDARSDLVFVNSLLLVATPQLGPQTRLVAGIEGGLVRFANEGEMNYNLVRFTAGIQQQLASRMYGQLSWVQDRVYQADDGDRFLLQDTARLLIGRQDPLSEQWRLDSFYELSASFASPSSRNQIMNALGVRFRREITSDLEGTLDYRLSLEDYTKTNRFDIKHQVGAALYYNISPRFLIGGSVSYLFGSSSRAAVDVNNFSIGVNLGVNLPLF</sequence>
<organism evidence="1">
    <name type="scientific">Desertifilum tharense IPPAS B-1220</name>
    <dbReference type="NCBI Taxonomy" id="1781255"/>
    <lineage>
        <taxon>Bacteria</taxon>
        <taxon>Bacillati</taxon>
        <taxon>Cyanobacteriota</taxon>
        <taxon>Cyanophyceae</taxon>
        <taxon>Desertifilales</taxon>
        <taxon>Desertifilaceae</taxon>
        <taxon>Desertifilum</taxon>
    </lineage>
</organism>
<proteinExistence type="predicted"/>
<evidence type="ECO:0000313" key="1">
    <source>
        <dbReference type="EMBL" id="OEJ76799.1"/>
    </source>
</evidence>
<protein>
    <submittedName>
        <fullName evidence="1">Uncharacterized protein</fullName>
    </submittedName>
</protein>
<dbReference type="AlphaFoldDB" id="A0A1E5QQ55"/>
<reference evidence="1" key="1">
    <citation type="submission" date="2016-09" db="EMBL/GenBank/DDBJ databases">
        <title>Draft genome of thermotolerant cyanobacterium Desertifilum sp. strain IPPAS B-1220.</title>
        <authorList>
            <person name="Sinetova M.A."/>
            <person name="Bolakhan K."/>
            <person name="Zayadan B.K."/>
            <person name="Mironov K.S."/>
            <person name="Ustinova V."/>
            <person name="Kupriyanova E.V."/>
            <person name="Sidorov R.A."/>
            <person name="Skrypnik A.N."/>
            <person name="Gogoleva N.E."/>
            <person name="Gogolev Y.V."/>
            <person name="Los D.A."/>
        </authorList>
    </citation>
    <scope>NUCLEOTIDE SEQUENCE [LARGE SCALE GENOMIC DNA]</scope>
    <source>
        <strain evidence="1">IPPAS B-1220</strain>
    </source>
</reference>
<dbReference type="EMBL" id="MJGC01000025">
    <property type="protein sequence ID" value="OEJ76799.1"/>
    <property type="molecule type" value="Genomic_DNA"/>
</dbReference>
<name>A0A1E5QQ55_9CYAN</name>
<comment type="caution">
    <text evidence="1">The sequence shown here is derived from an EMBL/GenBank/DDBJ whole genome shotgun (WGS) entry which is preliminary data.</text>
</comment>
<gene>
    <name evidence="1" type="ORF">BH720_02140</name>
</gene>
<accession>A0A1E5QQ55</accession>
<dbReference type="STRING" id="1781255.BH720_02140"/>
<dbReference type="OrthoDB" id="526441at2"/>